<evidence type="ECO:0000259" key="6">
    <source>
        <dbReference type="Pfam" id="PF00155"/>
    </source>
</evidence>
<accession>A0ABQ4EIP5</accession>
<keyword evidence="8" id="KW-1185">Reference proteome</keyword>
<comment type="caution">
    <text evidence="7">The sequence shown here is derived from an EMBL/GenBank/DDBJ whole genome shotgun (WGS) entry which is preliminary data.</text>
</comment>
<name>A0ABQ4EIP5_9ACTN</name>
<dbReference type="Pfam" id="PF00155">
    <property type="entry name" value="Aminotran_1_2"/>
    <property type="match status" value="1"/>
</dbReference>
<reference evidence="7 8" key="1">
    <citation type="submission" date="2021-01" db="EMBL/GenBank/DDBJ databases">
        <title>Whole genome shotgun sequence of Plantactinospora mayteni NBRC 109088.</title>
        <authorList>
            <person name="Komaki H."/>
            <person name="Tamura T."/>
        </authorList>
    </citation>
    <scope>NUCLEOTIDE SEQUENCE [LARGE SCALE GENOMIC DNA]</scope>
    <source>
        <strain evidence="7 8">NBRC 109088</strain>
    </source>
</reference>
<dbReference type="CDD" id="cd00609">
    <property type="entry name" value="AAT_like"/>
    <property type="match status" value="1"/>
</dbReference>
<evidence type="ECO:0000256" key="3">
    <source>
        <dbReference type="ARBA" id="ARBA00022576"/>
    </source>
</evidence>
<organism evidence="7 8">
    <name type="scientific">Plantactinospora mayteni</name>
    <dbReference type="NCBI Taxonomy" id="566021"/>
    <lineage>
        <taxon>Bacteria</taxon>
        <taxon>Bacillati</taxon>
        <taxon>Actinomycetota</taxon>
        <taxon>Actinomycetes</taxon>
        <taxon>Micromonosporales</taxon>
        <taxon>Micromonosporaceae</taxon>
        <taxon>Plantactinospora</taxon>
    </lineage>
</organism>
<comment type="similarity">
    <text evidence="2">Belongs to the class-I pyridoxal-phosphate-dependent aminotransferase family.</text>
</comment>
<evidence type="ECO:0000313" key="8">
    <source>
        <dbReference type="Proteomes" id="UP000621500"/>
    </source>
</evidence>
<sequence length="521" mass="58212">MQLFDSAIPIRKRGVPAETRELASRTPRRENLLHDFTPDVDHRVLDVYARAVDPTDPFELRDLWLGRVEHEIGADSFRPALAERWRASRPRRTVAADDVLSSRATARFVKELFNWFFQDDVYGDLRGEAGLILSGGSVDEQIWGLPETLKQCVQLALDRDWYGYSDSRGRVPAREAVAAFENARMRVPSYDTANVAIALGGTFAISTLADFVLLSQPTTGSPALCGIPNYPPLVESIARRRNVRLVPLPSRNGRVSVDQLIARLEPSTPLVMLQTAANPSGAAVAEADLERLVRAASPSTIILLDECHEWLGATEPFSPLRAASNVVRVSSLSKTWSAPGLKIGWILADSRVIDAYYEYASTTFGGPPSFFYTLVEVLARMERWLHTGLVVPGWAEVAEFEHTYGLDADRLRMAYDAYRHDRINREQELTVLRAAAVTGFSESSALVVPPKYSINLALRFEEWDDSYRCFRDLLRRTGVSTFPGILTFCFSGGVVRVTTARRWADISSAMSRFRNAPMLLR</sequence>
<protein>
    <recommendedName>
        <fullName evidence="6">Aminotransferase class I/classII large domain-containing protein</fullName>
    </recommendedName>
</protein>
<dbReference type="InterPro" id="IPR004839">
    <property type="entry name" value="Aminotransferase_I/II_large"/>
</dbReference>
<evidence type="ECO:0000256" key="2">
    <source>
        <dbReference type="ARBA" id="ARBA00007441"/>
    </source>
</evidence>
<dbReference type="InterPro" id="IPR015424">
    <property type="entry name" value="PyrdxlP-dep_Trfase"/>
</dbReference>
<evidence type="ECO:0000313" key="7">
    <source>
        <dbReference type="EMBL" id="GIG94490.1"/>
    </source>
</evidence>
<keyword evidence="5" id="KW-0663">Pyridoxal phosphate</keyword>
<evidence type="ECO:0000256" key="1">
    <source>
        <dbReference type="ARBA" id="ARBA00001933"/>
    </source>
</evidence>
<feature type="domain" description="Aminotransferase class I/classII large" evidence="6">
    <location>
        <begin position="145"/>
        <end position="364"/>
    </location>
</feature>
<gene>
    <name evidence="7" type="ORF">Pma05_10630</name>
</gene>
<dbReference type="InterPro" id="IPR015421">
    <property type="entry name" value="PyrdxlP-dep_Trfase_major"/>
</dbReference>
<comment type="cofactor">
    <cofactor evidence="1">
        <name>pyridoxal 5'-phosphate</name>
        <dbReference type="ChEBI" id="CHEBI:597326"/>
    </cofactor>
</comment>
<dbReference type="InterPro" id="IPR050596">
    <property type="entry name" value="AspAT/PAT-like"/>
</dbReference>
<dbReference type="RefSeq" id="WP_203856114.1">
    <property type="nucleotide sequence ID" value="NZ_BAAAZQ010000002.1"/>
</dbReference>
<keyword evidence="3" id="KW-0032">Aminotransferase</keyword>
<evidence type="ECO:0000256" key="5">
    <source>
        <dbReference type="ARBA" id="ARBA00022898"/>
    </source>
</evidence>
<dbReference type="SUPFAM" id="SSF53383">
    <property type="entry name" value="PLP-dependent transferases"/>
    <property type="match status" value="1"/>
</dbReference>
<dbReference type="PANTHER" id="PTHR46383">
    <property type="entry name" value="ASPARTATE AMINOTRANSFERASE"/>
    <property type="match status" value="1"/>
</dbReference>
<dbReference type="Proteomes" id="UP000621500">
    <property type="component" value="Unassembled WGS sequence"/>
</dbReference>
<dbReference type="PANTHER" id="PTHR46383:SF1">
    <property type="entry name" value="ASPARTATE AMINOTRANSFERASE"/>
    <property type="match status" value="1"/>
</dbReference>
<evidence type="ECO:0000256" key="4">
    <source>
        <dbReference type="ARBA" id="ARBA00022679"/>
    </source>
</evidence>
<dbReference type="Gene3D" id="3.40.640.10">
    <property type="entry name" value="Type I PLP-dependent aspartate aminotransferase-like (Major domain)"/>
    <property type="match status" value="1"/>
</dbReference>
<keyword evidence="4" id="KW-0808">Transferase</keyword>
<dbReference type="EMBL" id="BONX01000004">
    <property type="protein sequence ID" value="GIG94490.1"/>
    <property type="molecule type" value="Genomic_DNA"/>
</dbReference>
<proteinExistence type="inferred from homology"/>